<dbReference type="EMBL" id="VSSQ01008897">
    <property type="protein sequence ID" value="MPM40157.1"/>
    <property type="molecule type" value="Genomic_DNA"/>
</dbReference>
<sequence>MTFLFEFETTPFLCCALFRVSLYESHEDLGHLGPGGVAQGVEGVSGPALHEPRADRPAHGGKSVAGDVRTVREGGEIGILSGAYIVALIDGVVIEDDGDLLSRDIPAGREGARAVSFHDALGGAPQNSLGVPRCVLHVAEGIDRAGCGRALQSVEHGREHPPRHGESRPEGGVRNAVE</sequence>
<name>A0A644ZHF7_9ZZZZ</name>
<accession>A0A644ZHF7</accession>
<evidence type="ECO:0000313" key="2">
    <source>
        <dbReference type="EMBL" id="MPM40157.1"/>
    </source>
</evidence>
<feature type="region of interest" description="Disordered" evidence="1">
    <location>
        <begin position="154"/>
        <end position="178"/>
    </location>
</feature>
<gene>
    <name evidence="2" type="ORF">SDC9_86796</name>
</gene>
<dbReference type="AlphaFoldDB" id="A0A644ZHF7"/>
<feature type="region of interest" description="Disordered" evidence="1">
    <location>
        <begin position="41"/>
        <end position="64"/>
    </location>
</feature>
<comment type="caution">
    <text evidence="2">The sequence shown here is derived from an EMBL/GenBank/DDBJ whole genome shotgun (WGS) entry which is preliminary data.</text>
</comment>
<organism evidence="2">
    <name type="scientific">bioreactor metagenome</name>
    <dbReference type="NCBI Taxonomy" id="1076179"/>
    <lineage>
        <taxon>unclassified sequences</taxon>
        <taxon>metagenomes</taxon>
        <taxon>ecological metagenomes</taxon>
    </lineage>
</organism>
<proteinExistence type="predicted"/>
<feature type="compositionally biased region" description="Basic and acidic residues" evidence="1">
    <location>
        <begin position="155"/>
        <end position="178"/>
    </location>
</feature>
<evidence type="ECO:0000256" key="1">
    <source>
        <dbReference type="SAM" id="MobiDB-lite"/>
    </source>
</evidence>
<reference evidence="2" key="1">
    <citation type="submission" date="2019-08" db="EMBL/GenBank/DDBJ databases">
        <authorList>
            <person name="Kucharzyk K."/>
            <person name="Murdoch R.W."/>
            <person name="Higgins S."/>
            <person name="Loffler F."/>
        </authorList>
    </citation>
    <scope>NUCLEOTIDE SEQUENCE</scope>
</reference>
<protein>
    <submittedName>
        <fullName evidence="2">Uncharacterized protein</fullName>
    </submittedName>
</protein>